<dbReference type="PATRIC" id="fig|1203610.3.peg.1622"/>
<dbReference type="AlphaFoldDB" id="A0A0F5JLW9"/>
<proteinExistence type="predicted"/>
<gene>
    <name evidence="1" type="ORF">HMPREF1536_01583</name>
</gene>
<keyword evidence="2" id="KW-1185">Reference proteome</keyword>
<sequence>MEAYFYWGKNLGDVIYHSCVCLAEGFTEMGIACYSDFSNCLTGIGKDFLIKYDDKHSLSDADIVIIHYTIYERDPQADETLIRLNKKPRKYITVFLDDSDGLRTPGFRKGGRSCDIVLKSHYNKLYKYPQNFHPWQFGLCNRILKAVSPLPYKERVPQVLVNFRAKHQLRDFVGNLVAPVFSKYMIWNTSCDAFSNEGLEGDDLLYWKQTGARHYPEYYKKLSSSMACACYGGVFAIPVGNYNKYTAKIAREINGVLNIYEWDRVRQWDSWRLWEAWAAAACVIHVDLEKYGCVLPVMPENGKHYIGIDIKNVDRLDKLLSQDAKSLDESSVLGEIATNGREFVLENYTPRKVAERLLAMINL</sequence>
<accession>A0A0F5JLW9</accession>
<dbReference type="RefSeq" id="WP_028726478.1">
    <property type="nucleotide sequence ID" value="NZ_AUAE01000009.1"/>
</dbReference>
<organism evidence="1 2">
    <name type="scientific">Parabacteroides gordonii MS-1 = DSM 23371</name>
    <dbReference type="NCBI Taxonomy" id="1203610"/>
    <lineage>
        <taxon>Bacteria</taxon>
        <taxon>Pseudomonadati</taxon>
        <taxon>Bacteroidota</taxon>
        <taxon>Bacteroidia</taxon>
        <taxon>Bacteroidales</taxon>
        <taxon>Tannerellaceae</taxon>
        <taxon>Parabacteroides</taxon>
    </lineage>
</organism>
<evidence type="ECO:0000313" key="1">
    <source>
        <dbReference type="EMBL" id="KKB58704.1"/>
    </source>
</evidence>
<dbReference type="STRING" id="1203610.HMPREF1536_01583"/>
<reference evidence="1 2" key="1">
    <citation type="submission" date="2013-04" db="EMBL/GenBank/DDBJ databases">
        <title>The Genome Sequence of Parabacteroides gordonii DSM 23371.</title>
        <authorList>
            <consortium name="The Broad Institute Genomics Platform"/>
            <person name="Earl A."/>
            <person name="Ward D."/>
            <person name="Feldgarden M."/>
            <person name="Gevers D."/>
            <person name="Martens E."/>
            <person name="Sakamoto M."/>
            <person name="Benno Y."/>
            <person name="Suzuki N."/>
            <person name="Matsunaga N."/>
            <person name="Koshihara K."/>
            <person name="Seki M."/>
            <person name="Komiya H."/>
            <person name="Walker B."/>
            <person name="Young S."/>
            <person name="Zeng Q."/>
            <person name="Gargeya S."/>
            <person name="Fitzgerald M."/>
            <person name="Haas B."/>
            <person name="Abouelleil A."/>
            <person name="Allen A.W."/>
            <person name="Alvarado L."/>
            <person name="Arachchi H.M."/>
            <person name="Berlin A.M."/>
            <person name="Chapman S.B."/>
            <person name="Gainer-Dewar J."/>
            <person name="Goldberg J."/>
            <person name="Griggs A."/>
            <person name="Gujja S."/>
            <person name="Hansen M."/>
            <person name="Howarth C."/>
            <person name="Imamovic A."/>
            <person name="Ireland A."/>
            <person name="Larimer J."/>
            <person name="McCowan C."/>
            <person name="Murphy C."/>
            <person name="Pearson M."/>
            <person name="Poon T.W."/>
            <person name="Priest M."/>
            <person name="Roberts A."/>
            <person name="Saif S."/>
            <person name="Shea T."/>
            <person name="Sisk P."/>
            <person name="Sykes S."/>
            <person name="Wortman J."/>
            <person name="Nusbaum C."/>
            <person name="Birren B."/>
        </authorList>
    </citation>
    <scope>NUCLEOTIDE SEQUENCE [LARGE SCALE GENOMIC DNA]</scope>
    <source>
        <strain evidence="1 2">MS-1</strain>
    </source>
</reference>
<dbReference type="HOGENOM" id="CLU_690233_0_0_10"/>
<dbReference type="Proteomes" id="UP000033035">
    <property type="component" value="Unassembled WGS sequence"/>
</dbReference>
<protein>
    <recommendedName>
        <fullName evidence="3">Glycosyltransferase family 1 protein</fullName>
    </recommendedName>
</protein>
<name>A0A0F5JLW9_9BACT</name>
<evidence type="ECO:0000313" key="2">
    <source>
        <dbReference type="Proteomes" id="UP000033035"/>
    </source>
</evidence>
<dbReference type="EMBL" id="AQHW01000009">
    <property type="protein sequence ID" value="KKB58704.1"/>
    <property type="molecule type" value="Genomic_DNA"/>
</dbReference>
<evidence type="ECO:0008006" key="3">
    <source>
        <dbReference type="Google" id="ProtNLM"/>
    </source>
</evidence>
<comment type="caution">
    <text evidence="1">The sequence shown here is derived from an EMBL/GenBank/DDBJ whole genome shotgun (WGS) entry which is preliminary data.</text>
</comment>